<sequence length="75" mass="7936">MILLTLAGVALAAFGACAILAHALGDRPILLMQSSSHTYLRIVPTQGPYALPAGIVSTVVGIGLLIAARRWRRNR</sequence>
<dbReference type="KEGG" id="lab:LA76x_3094"/>
<proteinExistence type="predicted"/>
<evidence type="ECO:0000313" key="2">
    <source>
        <dbReference type="EMBL" id="ALN81222.1"/>
    </source>
</evidence>
<dbReference type="PATRIC" id="fig|84531.8.peg.3102"/>
<dbReference type="RefSeq" id="WP_148649750.1">
    <property type="nucleotide sequence ID" value="NZ_CP011129.1"/>
</dbReference>
<evidence type="ECO:0008006" key="4">
    <source>
        <dbReference type="Google" id="ProtNLM"/>
    </source>
</evidence>
<reference evidence="2 3" key="1">
    <citation type="journal article" date="2015" name="BMC Genomics">
        <title>Comparative genomics and metabolic profiling of the genus Lysobacter.</title>
        <authorList>
            <person name="de Bruijn I."/>
            <person name="Cheng X."/>
            <person name="de Jager V."/>
            <person name="Exposito R.G."/>
            <person name="Watrous J."/>
            <person name="Patel N."/>
            <person name="Postma J."/>
            <person name="Dorrestein P.C."/>
            <person name="Kobayashi D."/>
            <person name="Raaijmakers J.M."/>
        </authorList>
    </citation>
    <scope>NUCLEOTIDE SEQUENCE [LARGE SCALE GENOMIC DNA]</scope>
    <source>
        <strain evidence="2 3">76</strain>
    </source>
</reference>
<protein>
    <recommendedName>
        <fullName evidence="4">Transmembrane protein</fullName>
    </recommendedName>
</protein>
<dbReference type="AlphaFoldDB" id="A0A0S2FCJ6"/>
<organism evidence="2 3">
    <name type="scientific">Lysobacter antibioticus</name>
    <dbReference type="NCBI Taxonomy" id="84531"/>
    <lineage>
        <taxon>Bacteria</taxon>
        <taxon>Pseudomonadati</taxon>
        <taxon>Pseudomonadota</taxon>
        <taxon>Gammaproteobacteria</taxon>
        <taxon>Lysobacterales</taxon>
        <taxon>Lysobacteraceae</taxon>
        <taxon>Lysobacter</taxon>
    </lineage>
</organism>
<evidence type="ECO:0000313" key="3">
    <source>
        <dbReference type="Proteomes" id="UP000060787"/>
    </source>
</evidence>
<dbReference type="EMBL" id="CP011129">
    <property type="protein sequence ID" value="ALN81222.1"/>
    <property type="molecule type" value="Genomic_DNA"/>
</dbReference>
<keyword evidence="1" id="KW-0812">Transmembrane</keyword>
<feature type="transmembrane region" description="Helical" evidence="1">
    <location>
        <begin position="49"/>
        <end position="68"/>
    </location>
</feature>
<accession>A0A0S2FCJ6</accession>
<gene>
    <name evidence="2" type="ORF">LA76x_3094</name>
</gene>
<evidence type="ECO:0000256" key="1">
    <source>
        <dbReference type="SAM" id="Phobius"/>
    </source>
</evidence>
<name>A0A0S2FCJ6_LYSAN</name>
<keyword evidence="3" id="KW-1185">Reference proteome</keyword>
<dbReference type="Proteomes" id="UP000060787">
    <property type="component" value="Chromosome"/>
</dbReference>
<keyword evidence="1" id="KW-1133">Transmembrane helix</keyword>
<keyword evidence="1" id="KW-0472">Membrane</keyword>